<dbReference type="Pfam" id="PF11932">
    <property type="entry name" value="DUF3450"/>
    <property type="match status" value="1"/>
</dbReference>
<organism evidence="2 3">
    <name type="scientific">Nitrosomonas halophila</name>
    <dbReference type="NCBI Taxonomy" id="44576"/>
    <lineage>
        <taxon>Bacteria</taxon>
        <taxon>Pseudomonadati</taxon>
        <taxon>Pseudomonadota</taxon>
        <taxon>Betaproteobacteria</taxon>
        <taxon>Nitrosomonadales</taxon>
        <taxon>Nitrosomonadaceae</taxon>
        <taxon>Nitrosomonas</taxon>
    </lineage>
</organism>
<keyword evidence="1" id="KW-0732">Signal</keyword>
<sequence length="255" mass="29636">MCKFKLRLLLVSTLLLTTSAWGQATVERALREQQSAQQQSSQIQLRIDKLDDQTQALLEEYRQSVIRLEDLAAYNTQMERLIADQKDEIHKKETQLRDIAEIQQRIVPFLQRMVDILMQFVALDTPFLPVERQQRLQQLSQLIHRSDLSIPDKYRRIMEAYRIEAEYGHTLEAYQGTLDAEGESRSVEFLRLGRVGLYYLTLRGDEGGYWQPSDRQWVPLDASLRESLDKAMRVAKKQTPPDLIILPIAAPEVKP</sequence>
<gene>
    <name evidence="2" type="ORF">SAMN05421881_103125</name>
</gene>
<protein>
    <recommendedName>
        <fullName evidence="4">DUF3450 domain-containing protein</fullName>
    </recommendedName>
</protein>
<dbReference type="EMBL" id="FNOY01000031">
    <property type="protein sequence ID" value="SDY36604.1"/>
    <property type="molecule type" value="Genomic_DNA"/>
</dbReference>
<evidence type="ECO:0008006" key="4">
    <source>
        <dbReference type="Google" id="ProtNLM"/>
    </source>
</evidence>
<dbReference type="Proteomes" id="UP000198640">
    <property type="component" value="Unassembled WGS sequence"/>
</dbReference>
<dbReference type="InterPro" id="IPR016866">
    <property type="entry name" value="UCP028069"/>
</dbReference>
<dbReference type="PIRSF" id="PIRSF028069">
    <property type="entry name" value="UCP028069"/>
    <property type="match status" value="1"/>
</dbReference>
<dbReference type="OrthoDB" id="5880116at2"/>
<keyword evidence="3" id="KW-1185">Reference proteome</keyword>
<accession>A0A1H3JBL8</accession>
<evidence type="ECO:0000313" key="3">
    <source>
        <dbReference type="Proteomes" id="UP000198640"/>
    </source>
</evidence>
<feature type="chain" id="PRO_5011598537" description="DUF3450 domain-containing protein" evidence="1">
    <location>
        <begin position="25"/>
        <end position="255"/>
    </location>
</feature>
<feature type="signal peptide" evidence="1">
    <location>
        <begin position="1"/>
        <end position="24"/>
    </location>
</feature>
<dbReference type="STRING" id="44576.SAMN05421881_103125"/>
<name>A0A1H3JBL8_9PROT</name>
<reference evidence="2 3" key="1">
    <citation type="submission" date="2016-10" db="EMBL/GenBank/DDBJ databases">
        <authorList>
            <person name="de Groot N.N."/>
        </authorList>
    </citation>
    <scope>NUCLEOTIDE SEQUENCE [LARGE SCALE GENOMIC DNA]</scope>
    <source>
        <strain evidence="2 3">Nm1</strain>
    </source>
</reference>
<evidence type="ECO:0000313" key="2">
    <source>
        <dbReference type="EMBL" id="SDY36604.1"/>
    </source>
</evidence>
<proteinExistence type="predicted"/>
<evidence type="ECO:0000256" key="1">
    <source>
        <dbReference type="SAM" id="SignalP"/>
    </source>
</evidence>
<dbReference type="AlphaFoldDB" id="A0A1H3JBL8"/>